<dbReference type="PROSITE" id="PS50928">
    <property type="entry name" value="ABC_TM1"/>
    <property type="match status" value="1"/>
</dbReference>
<evidence type="ECO:0000256" key="1">
    <source>
        <dbReference type="ARBA" id="ARBA00004651"/>
    </source>
</evidence>
<dbReference type="SUPFAM" id="SSF161098">
    <property type="entry name" value="MetI-like"/>
    <property type="match status" value="1"/>
</dbReference>
<keyword evidence="10" id="KW-1185">Reference proteome</keyword>
<evidence type="ECO:0000259" key="8">
    <source>
        <dbReference type="PROSITE" id="PS50928"/>
    </source>
</evidence>
<feature type="transmembrane region" description="Helical" evidence="7">
    <location>
        <begin position="20"/>
        <end position="38"/>
    </location>
</feature>
<keyword evidence="5 7" id="KW-1133">Transmembrane helix</keyword>
<dbReference type="GO" id="GO:0005886">
    <property type="term" value="C:plasma membrane"/>
    <property type="evidence" value="ECO:0007669"/>
    <property type="project" value="UniProtKB-SubCell"/>
</dbReference>
<feature type="transmembrane region" description="Helical" evidence="7">
    <location>
        <begin position="258"/>
        <end position="276"/>
    </location>
</feature>
<protein>
    <submittedName>
        <fullName evidence="9">Sugar ABC transporter permease</fullName>
    </submittedName>
</protein>
<dbReference type="EMBL" id="VUMI01000046">
    <property type="protein sequence ID" value="MSS90782.1"/>
    <property type="molecule type" value="Genomic_DNA"/>
</dbReference>
<dbReference type="InterPro" id="IPR035906">
    <property type="entry name" value="MetI-like_sf"/>
</dbReference>
<dbReference type="Pfam" id="PF00528">
    <property type="entry name" value="BPD_transp_1"/>
    <property type="match status" value="1"/>
</dbReference>
<evidence type="ECO:0000256" key="5">
    <source>
        <dbReference type="ARBA" id="ARBA00022989"/>
    </source>
</evidence>
<dbReference type="InterPro" id="IPR000515">
    <property type="entry name" value="MetI-like"/>
</dbReference>
<comment type="subcellular location">
    <subcellularLocation>
        <location evidence="1 7">Cell membrane</location>
        <topology evidence="1 7">Multi-pass membrane protein</topology>
    </subcellularLocation>
</comment>
<keyword evidence="3" id="KW-1003">Cell membrane</keyword>
<reference evidence="9 10" key="1">
    <citation type="submission" date="2019-08" db="EMBL/GenBank/DDBJ databases">
        <title>In-depth cultivation of the pig gut microbiome towards novel bacterial diversity and tailored functional studies.</title>
        <authorList>
            <person name="Wylensek D."/>
            <person name="Hitch T.C.A."/>
            <person name="Clavel T."/>
        </authorList>
    </citation>
    <scope>NUCLEOTIDE SEQUENCE [LARGE SCALE GENOMIC DNA]</scope>
    <source>
        <strain evidence="9 10">WCA-389-WT-23B</strain>
    </source>
</reference>
<dbReference type="PANTHER" id="PTHR43227">
    <property type="entry name" value="BLL4140 PROTEIN"/>
    <property type="match status" value="1"/>
</dbReference>
<dbReference type="InterPro" id="IPR050809">
    <property type="entry name" value="UgpAE/MalFG_permease"/>
</dbReference>
<gene>
    <name evidence="9" type="ORF">FYJ45_21770</name>
</gene>
<evidence type="ECO:0000256" key="7">
    <source>
        <dbReference type="RuleBase" id="RU363032"/>
    </source>
</evidence>
<evidence type="ECO:0000313" key="10">
    <source>
        <dbReference type="Proteomes" id="UP000436047"/>
    </source>
</evidence>
<feature type="transmembrane region" description="Helical" evidence="7">
    <location>
        <begin position="151"/>
        <end position="176"/>
    </location>
</feature>
<dbReference type="AlphaFoldDB" id="A0A6N7W894"/>
<feature type="domain" description="ABC transmembrane type-1" evidence="8">
    <location>
        <begin position="72"/>
        <end position="276"/>
    </location>
</feature>
<dbReference type="GO" id="GO:0055085">
    <property type="term" value="P:transmembrane transport"/>
    <property type="evidence" value="ECO:0007669"/>
    <property type="project" value="InterPro"/>
</dbReference>
<evidence type="ECO:0000256" key="6">
    <source>
        <dbReference type="ARBA" id="ARBA00023136"/>
    </source>
</evidence>
<name>A0A6N7W894_9FIRM</name>
<keyword evidence="4 7" id="KW-0812">Transmembrane</keyword>
<evidence type="ECO:0000256" key="2">
    <source>
        <dbReference type="ARBA" id="ARBA00022448"/>
    </source>
</evidence>
<organism evidence="9 10">
    <name type="scientific">Eisenbergiella porci</name>
    <dbReference type="NCBI Taxonomy" id="2652274"/>
    <lineage>
        <taxon>Bacteria</taxon>
        <taxon>Bacillati</taxon>
        <taxon>Bacillota</taxon>
        <taxon>Clostridia</taxon>
        <taxon>Lachnospirales</taxon>
        <taxon>Lachnospiraceae</taxon>
        <taxon>Eisenbergiella</taxon>
    </lineage>
</organism>
<keyword evidence="6 7" id="KW-0472">Membrane</keyword>
<dbReference type="Gene3D" id="1.10.3720.10">
    <property type="entry name" value="MetI-like"/>
    <property type="match status" value="1"/>
</dbReference>
<feature type="transmembrane region" description="Helical" evidence="7">
    <location>
        <begin position="109"/>
        <end position="131"/>
    </location>
</feature>
<comment type="caution">
    <text evidence="9">The sequence shown here is derived from an EMBL/GenBank/DDBJ whole genome shotgun (WGS) entry which is preliminary data.</text>
</comment>
<evidence type="ECO:0000256" key="3">
    <source>
        <dbReference type="ARBA" id="ARBA00022475"/>
    </source>
</evidence>
<keyword evidence="2 7" id="KW-0813">Transport</keyword>
<comment type="similarity">
    <text evidence="7">Belongs to the binding-protein-dependent transport system permease family.</text>
</comment>
<dbReference type="Proteomes" id="UP000436047">
    <property type="component" value="Unassembled WGS sequence"/>
</dbReference>
<proteinExistence type="inferred from homology"/>
<feature type="transmembrane region" description="Helical" evidence="7">
    <location>
        <begin position="76"/>
        <end position="97"/>
    </location>
</feature>
<dbReference type="GeneID" id="86055645"/>
<dbReference type="CDD" id="cd06261">
    <property type="entry name" value="TM_PBP2"/>
    <property type="match status" value="1"/>
</dbReference>
<sequence length="286" mass="32599">MKGKPRTQQKQHRSRRAFLAFLLPSFLGVAVFVLVPFIDVFRRSFTTAVTGEFTGLENYRTIFENGPFRLAVYNTLRFTCICLPLLLILGLAAALMLSQLKQVQLFKSFFLLPMAMPSATIVLVWKMTFSADGFLNRLLETHVDFMWTEDAFWVLVFSYVWKNLGYTVILWLAGILAIPGDFIEAARVDGAGSFRVFWSVMLPQLKGSMYTITVLSFLNSFKVFRESYLVAGAYPHESMYMLQHLFNNWFTYLDLDKMAAAAVCVGGVLLIVILLLQRLWDGGDEQ</sequence>
<dbReference type="RefSeq" id="WP_276893452.1">
    <property type="nucleotide sequence ID" value="NZ_VUMI01000046.1"/>
</dbReference>
<accession>A0A6N7W894</accession>
<feature type="transmembrane region" description="Helical" evidence="7">
    <location>
        <begin position="196"/>
        <end position="218"/>
    </location>
</feature>
<dbReference type="PANTHER" id="PTHR43227:SF11">
    <property type="entry name" value="BLL4140 PROTEIN"/>
    <property type="match status" value="1"/>
</dbReference>
<evidence type="ECO:0000313" key="9">
    <source>
        <dbReference type="EMBL" id="MSS90782.1"/>
    </source>
</evidence>
<evidence type="ECO:0000256" key="4">
    <source>
        <dbReference type="ARBA" id="ARBA00022692"/>
    </source>
</evidence>